<evidence type="ECO:0000256" key="1">
    <source>
        <dbReference type="SAM" id="MobiDB-lite"/>
    </source>
</evidence>
<proteinExistence type="predicted"/>
<dbReference type="OrthoDB" id="2245989at2759"/>
<feature type="domain" description="BZIP" evidence="2">
    <location>
        <begin position="39"/>
        <end position="53"/>
    </location>
</feature>
<dbReference type="CDD" id="cd14688">
    <property type="entry name" value="bZIP_YAP"/>
    <property type="match status" value="1"/>
</dbReference>
<feature type="compositionally biased region" description="Basic and acidic residues" evidence="1">
    <location>
        <begin position="16"/>
        <end position="40"/>
    </location>
</feature>
<dbReference type="EMBL" id="MU006781">
    <property type="protein sequence ID" value="KAF2642557.1"/>
    <property type="molecule type" value="Genomic_DNA"/>
</dbReference>
<dbReference type="Pfam" id="PF07716">
    <property type="entry name" value="bZIP_2"/>
    <property type="match status" value="1"/>
</dbReference>
<dbReference type="GO" id="GO:0003700">
    <property type="term" value="F:DNA-binding transcription factor activity"/>
    <property type="evidence" value="ECO:0007669"/>
    <property type="project" value="InterPro"/>
</dbReference>
<dbReference type="AlphaFoldDB" id="A0A6A6S5M2"/>
<organism evidence="3 4">
    <name type="scientific">Massarina eburnea CBS 473.64</name>
    <dbReference type="NCBI Taxonomy" id="1395130"/>
    <lineage>
        <taxon>Eukaryota</taxon>
        <taxon>Fungi</taxon>
        <taxon>Dikarya</taxon>
        <taxon>Ascomycota</taxon>
        <taxon>Pezizomycotina</taxon>
        <taxon>Dothideomycetes</taxon>
        <taxon>Pleosporomycetidae</taxon>
        <taxon>Pleosporales</taxon>
        <taxon>Massarineae</taxon>
        <taxon>Massarinaceae</taxon>
        <taxon>Massarina</taxon>
    </lineage>
</organism>
<accession>A0A6A6S5M2</accession>
<evidence type="ECO:0000259" key="2">
    <source>
        <dbReference type="PROSITE" id="PS00036"/>
    </source>
</evidence>
<feature type="region of interest" description="Disordered" evidence="1">
    <location>
        <begin position="182"/>
        <end position="252"/>
    </location>
</feature>
<evidence type="ECO:0000313" key="4">
    <source>
        <dbReference type="Proteomes" id="UP000799753"/>
    </source>
</evidence>
<gene>
    <name evidence="3" type="ORF">P280DRAFT_267921</name>
</gene>
<dbReference type="InterPro" id="IPR004827">
    <property type="entry name" value="bZIP"/>
</dbReference>
<keyword evidence="4" id="KW-1185">Reference proteome</keyword>
<sequence length="252" mass="28824">MYATPIFQLQNAQQPRRKESRAPSLEQEKKPKKVNSDIRKQQNRIASRNYREKRKRKLQYLQQLIHDGGSADERPTEPTTHFQGQRILSPEYYPPTPMTSTMPPPSNGHYDAIVSSSDNAVDPILATPIASYQNQFPASAPAYRPYEPIWAPQSYDVAPPINVSTWTVPSWIPNIEFSPPLTTRSADDFQFTPPPQEHTFDQLPTPPRKAHTPDPDQFTLGNYRRRYEQSMGGDPCRMSLPSSPFFPPRYPS</sequence>
<evidence type="ECO:0000313" key="3">
    <source>
        <dbReference type="EMBL" id="KAF2642557.1"/>
    </source>
</evidence>
<dbReference type="PROSITE" id="PS00036">
    <property type="entry name" value="BZIP_BASIC"/>
    <property type="match status" value="1"/>
</dbReference>
<reference evidence="3" key="1">
    <citation type="journal article" date="2020" name="Stud. Mycol.">
        <title>101 Dothideomycetes genomes: a test case for predicting lifestyles and emergence of pathogens.</title>
        <authorList>
            <person name="Haridas S."/>
            <person name="Albert R."/>
            <person name="Binder M."/>
            <person name="Bloem J."/>
            <person name="Labutti K."/>
            <person name="Salamov A."/>
            <person name="Andreopoulos B."/>
            <person name="Baker S."/>
            <person name="Barry K."/>
            <person name="Bills G."/>
            <person name="Bluhm B."/>
            <person name="Cannon C."/>
            <person name="Castanera R."/>
            <person name="Culley D."/>
            <person name="Daum C."/>
            <person name="Ezra D."/>
            <person name="Gonzalez J."/>
            <person name="Henrissat B."/>
            <person name="Kuo A."/>
            <person name="Liang C."/>
            <person name="Lipzen A."/>
            <person name="Lutzoni F."/>
            <person name="Magnuson J."/>
            <person name="Mondo S."/>
            <person name="Nolan M."/>
            <person name="Ohm R."/>
            <person name="Pangilinan J."/>
            <person name="Park H.-J."/>
            <person name="Ramirez L."/>
            <person name="Alfaro M."/>
            <person name="Sun H."/>
            <person name="Tritt A."/>
            <person name="Yoshinaga Y."/>
            <person name="Zwiers L.-H."/>
            <person name="Turgeon B."/>
            <person name="Goodwin S."/>
            <person name="Spatafora J."/>
            <person name="Crous P."/>
            <person name="Grigoriev I."/>
        </authorList>
    </citation>
    <scope>NUCLEOTIDE SEQUENCE</scope>
    <source>
        <strain evidence="3">CBS 473.64</strain>
    </source>
</reference>
<name>A0A6A6S5M2_9PLEO</name>
<feature type="region of interest" description="Disordered" evidence="1">
    <location>
        <begin position="1"/>
        <end position="53"/>
    </location>
</feature>
<dbReference type="Proteomes" id="UP000799753">
    <property type="component" value="Unassembled WGS sequence"/>
</dbReference>
<protein>
    <recommendedName>
        <fullName evidence="2">BZIP domain-containing protein</fullName>
    </recommendedName>
</protein>